<name>L0K594_HALHC</name>
<proteinExistence type="predicted"/>
<dbReference type="EMBL" id="CP003359">
    <property type="protein sequence ID" value="AGB40437.1"/>
    <property type="molecule type" value="Genomic_DNA"/>
</dbReference>
<evidence type="ECO:0000313" key="3">
    <source>
        <dbReference type="Proteomes" id="UP000010880"/>
    </source>
</evidence>
<dbReference type="STRING" id="748449.Halha_0445"/>
<dbReference type="RefSeq" id="WP_015326163.1">
    <property type="nucleotide sequence ID" value="NC_019978.1"/>
</dbReference>
<keyword evidence="3" id="KW-1185">Reference proteome</keyword>
<dbReference type="HOGENOM" id="CLU_2021660_0_0_9"/>
<protein>
    <submittedName>
        <fullName evidence="2">Uncharacterized protein</fullName>
    </submittedName>
</protein>
<sequence length="133" mass="15142">MKKDRIDRENYIPEQDELEEETNGLLNIRDETNNGANNQGLMRDVNEKVEHRENFISLQEKGEGFNFPETEIETGQWTSFKADAAQQVGRFRDQVLSGSPASETDHMTVGRSGLKDIIEASEDKLAKKLNNDE</sequence>
<evidence type="ECO:0000313" key="2">
    <source>
        <dbReference type="EMBL" id="AGB40437.1"/>
    </source>
</evidence>
<evidence type="ECO:0000256" key="1">
    <source>
        <dbReference type="SAM" id="MobiDB-lite"/>
    </source>
</evidence>
<feature type="region of interest" description="Disordered" evidence="1">
    <location>
        <begin position="1"/>
        <end position="21"/>
    </location>
</feature>
<reference evidence="3" key="1">
    <citation type="submission" date="2012-02" db="EMBL/GenBank/DDBJ databases">
        <title>The complete genome of Halobacteroides halobius DSM 5150.</title>
        <authorList>
            <person name="Lucas S."/>
            <person name="Copeland A."/>
            <person name="Lapidus A."/>
            <person name="Glavina del Rio T."/>
            <person name="Dalin E."/>
            <person name="Tice H."/>
            <person name="Bruce D."/>
            <person name="Goodwin L."/>
            <person name="Pitluck S."/>
            <person name="Peters L."/>
            <person name="Mikhailova N."/>
            <person name="Gu W."/>
            <person name="Kyrpides N."/>
            <person name="Mavromatis K."/>
            <person name="Ivanova N."/>
            <person name="Brettin T."/>
            <person name="Detter J.C."/>
            <person name="Han C."/>
            <person name="Larimer F."/>
            <person name="Land M."/>
            <person name="Hauser L."/>
            <person name="Markowitz V."/>
            <person name="Cheng J.-F."/>
            <person name="Hugenholtz P."/>
            <person name="Woyke T."/>
            <person name="Wu D."/>
            <person name="Tindall B."/>
            <person name="Pomrenke H."/>
            <person name="Brambilla E."/>
            <person name="Klenk H.-P."/>
            <person name="Eisen J.A."/>
        </authorList>
    </citation>
    <scope>NUCLEOTIDE SEQUENCE [LARGE SCALE GENOMIC DNA]</scope>
    <source>
        <strain evidence="3">ATCC 35273 / DSM 5150 / MD-1</strain>
    </source>
</reference>
<dbReference type="OrthoDB" id="2113041at2"/>
<accession>L0K594</accession>
<organism evidence="2 3">
    <name type="scientific">Halobacteroides halobius (strain ATCC 35273 / DSM 5150 / MD-1)</name>
    <dbReference type="NCBI Taxonomy" id="748449"/>
    <lineage>
        <taxon>Bacteria</taxon>
        <taxon>Bacillati</taxon>
        <taxon>Bacillota</taxon>
        <taxon>Clostridia</taxon>
        <taxon>Halanaerobiales</taxon>
        <taxon>Halobacteroidaceae</taxon>
        <taxon>Halobacteroides</taxon>
    </lineage>
</organism>
<dbReference type="KEGG" id="hhl:Halha_0445"/>
<dbReference type="Proteomes" id="UP000010880">
    <property type="component" value="Chromosome"/>
</dbReference>
<gene>
    <name evidence="2" type="ordered locus">Halha_0445</name>
</gene>
<dbReference type="AlphaFoldDB" id="L0K594"/>
<feature type="compositionally biased region" description="Basic and acidic residues" evidence="1">
    <location>
        <begin position="1"/>
        <end position="11"/>
    </location>
</feature>